<evidence type="ECO:0000259" key="1">
    <source>
        <dbReference type="Pfam" id="PF02036"/>
    </source>
</evidence>
<reference evidence="2" key="1">
    <citation type="submission" date="2019-06" db="EMBL/GenBank/DDBJ databases">
        <authorList>
            <person name="Murdoch R.W."/>
            <person name="Fathepure B."/>
        </authorList>
    </citation>
    <scope>NUCLEOTIDE SEQUENCE</scope>
</reference>
<organism evidence="2">
    <name type="scientific">uncultured organism</name>
    <dbReference type="NCBI Taxonomy" id="155900"/>
    <lineage>
        <taxon>unclassified sequences</taxon>
        <taxon>environmental samples</taxon>
    </lineage>
</organism>
<dbReference type="EMBL" id="MN079087">
    <property type="protein sequence ID" value="QEA04657.1"/>
    <property type="molecule type" value="Genomic_DNA"/>
</dbReference>
<dbReference type="SUPFAM" id="SSF55718">
    <property type="entry name" value="SCP-like"/>
    <property type="match status" value="1"/>
</dbReference>
<dbReference type="InterPro" id="IPR003033">
    <property type="entry name" value="SCP2_sterol-bd_dom"/>
</dbReference>
<evidence type="ECO:0000313" key="2">
    <source>
        <dbReference type="EMBL" id="QEA04657.1"/>
    </source>
</evidence>
<name>A0A5B8RD71_9ZZZZ</name>
<dbReference type="AlphaFoldDB" id="A0A5B8RD71"/>
<feature type="domain" description="SCP2" evidence="1">
    <location>
        <begin position="31"/>
        <end position="128"/>
    </location>
</feature>
<protein>
    <recommendedName>
        <fullName evidence="1">SCP2 domain-containing protein</fullName>
    </recommendedName>
</protein>
<dbReference type="Gene3D" id="3.30.1050.10">
    <property type="entry name" value="SCP2 sterol-binding domain"/>
    <property type="match status" value="1"/>
</dbReference>
<gene>
    <name evidence="2" type="ORF">KBTEX_00965</name>
</gene>
<sequence length="145" mass="15657">MRLHALLPNAARILTRTVPTSLQRAIIEDALNHALAEAIADARFDFMEARVLAVAADDAGVIWPMTLIAGRLLVLPPQTPAETTIHGPLSVFVALVRGQLDPDTAFFQRELIVEGDTELGLAAKNTLDALDPETLPAPVRRLLVP</sequence>
<dbReference type="InterPro" id="IPR036527">
    <property type="entry name" value="SCP2_sterol-bd_dom_sf"/>
</dbReference>
<accession>A0A5B8RD71</accession>
<proteinExistence type="predicted"/>
<dbReference type="Pfam" id="PF02036">
    <property type="entry name" value="SCP2"/>
    <property type="match status" value="1"/>
</dbReference>